<evidence type="ECO:0000313" key="2">
    <source>
        <dbReference type="WBParaSite" id="RSKR_0000273700.1"/>
    </source>
</evidence>
<dbReference type="WBParaSite" id="RSKR_0000273700.1">
    <property type="protein sequence ID" value="RSKR_0000273700.1"/>
    <property type="gene ID" value="RSKR_0000273700"/>
</dbReference>
<accession>A0AC35TPG6</accession>
<sequence>MDLVRILNVTFDKVVAPFCEKVACDVTYECNEKLVHDLEFNLIYVGSPASSEHDQVLFTETVKECDVGEKSFKIDVVGPNYDLIPDGDCVGGSAFLLTGRYNGSEFIQVSYLAENEFTEDFLATQQKDEVNMETGKQVAEVDMETTDKVAEGISMETVDQVAEVPMENEDEVVGETTMDAVADVVDGIVSETTAAVPENAEAPMEVQTTDAGDEVVEKVVERPLVTHLQRRIKPDDPKVVKFDIKWHDNDVEEKPEATAEIDDSEVVIFSCQPIGQDKPMTSEEQLIQNVCNELLEADESVDDDCDESIDIGQETDLDDTEIDDESMAEEEQQEESMACDEAGGKTVEDIEVKEVAGNAAQGETKDEATIEEASVLEAKIIETSPVIESAKTHSQTVESAPRVCNKRNICQVEAHDALEPAAKKIQLEEEPTETAIHVQEVPTENIVPVEEESTGDIIPAEEEPTEKIIQIEAAGIESKELPIAADPLSNLTMNK</sequence>
<organism evidence="1 2">
    <name type="scientific">Rhabditophanes sp. KR3021</name>
    <dbReference type="NCBI Taxonomy" id="114890"/>
    <lineage>
        <taxon>Eukaryota</taxon>
        <taxon>Metazoa</taxon>
        <taxon>Ecdysozoa</taxon>
        <taxon>Nematoda</taxon>
        <taxon>Chromadorea</taxon>
        <taxon>Rhabditida</taxon>
        <taxon>Tylenchina</taxon>
        <taxon>Panagrolaimomorpha</taxon>
        <taxon>Strongyloidoidea</taxon>
        <taxon>Alloionematidae</taxon>
        <taxon>Rhabditophanes</taxon>
    </lineage>
</organism>
<proteinExistence type="predicted"/>
<reference evidence="2" key="1">
    <citation type="submission" date="2016-11" db="UniProtKB">
        <authorList>
            <consortium name="WormBaseParasite"/>
        </authorList>
    </citation>
    <scope>IDENTIFICATION</scope>
    <source>
        <strain evidence="2">KR3021</strain>
    </source>
</reference>
<name>A0AC35TPG6_9BILA</name>
<protein>
    <submittedName>
        <fullName evidence="2">TFIIIC_sub6 domain-containing protein</fullName>
    </submittedName>
</protein>
<evidence type="ECO:0000313" key="1">
    <source>
        <dbReference type="Proteomes" id="UP000095286"/>
    </source>
</evidence>
<dbReference type="Proteomes" id="UP000095286">
    <property type="component" value="Unplaced"/>
</dbReference>